<dbReference type="PANTHER" id="PTHR43648">
    <property type="entry name" value="ELECTRON TRANSFER FLAVOPROTEIN BETA SUBUNIT LYSINE METHYLTRANSFERASE"/>
    <property type="match status" value="1"/>
</dbReference>
<organism evidence="3 6">
    <name type="scientific">Halopseudomonas bauzanensis</name>
    <dbReference type="NCBI Taxonomy" id="653930"/>
    <lineage>
        <taxon>Bacteria</taxon>
        <taxon>Pseudomonadati</taxon>
        <taxon>Pseudomonadota</taxon>
        <taxon>Gammaproteobacteria</taxon>
        <taxon>Pseudomonadales</taxon>
        <taxon>Pseudomonadaceae</taxon>
        <taxon>Halopseudomonas</taxon>
    </lineage>
</organism>
<evidence type="ECO:0000256" key="1">
    <source>
        <dbReference type="ARBA" id="ARBA00022603"/>
    </source>
</evidence>
<dbReference type="SUPFAM" id="SSF53335">
    <property type="entry name" value="S-adenosyl-L-methionine-dependent methyltransferases"/>
    <property type="match status" value="1"/>
</dbReference>
<sequence>MRPPSATVPIMSAPGPLDDLHHLLQETLPEARLLASALPGLPELQLWLLDPANLQRAFSSEETRRLLEEPPYWGFCWGSGLALARWILDHPQEVRGKRVLDFGAGSGIVALACSAAGAKQSIACDLDQPARLASGLNAELNGQHVELAADYFAVTGELDLILAADVLYDRDNHGFLDLFLDRADQVLVADSRVRNLQHPGYQRIGTLSGQTWPDLGEPVDFRRVALYRSTP</sequence>
<dbReference type="InterPro" id="IPR029063">
    <property type="entry name" value="SAM-dependent_MTases_sf"/>
</dbReference>
<keyword evidence="3" id="KW-0687">Ribonucleoprotein</keyword>
<evidence type="ECO:0000313" key="4">
    <source>
        <dbReference type="EMBL" id="SFM36421.1"/>
    </source>
</evidence>
<name>A0A1H9WL85_9GAMM</name>
<dbReference type="STRING" id="653930.SAMN05216589_3300"/>
<dbReference type="CDD" id="cd02440">
    <property type="entry name" value="AdoMet_MTases"/>
    <property type="match status" value="1"/>
</dbReference>
<protein>
    <submittedName>
        <fullName evidence="3">Ribosomal protein L11 methyltransferase (PrmA)</fullName>
    </submittedName>
</protein>
<evidence type="ECO:0000313" key="6">
    <source>
        <dbReference type="Proteomes" id="UP000186904"/>
    </source>
</evidence>
<dbReference type="EMBL" id="FOUA01000009">
    <property type="protein sequence ID" value="SFM36421.1"/>
    <property type="molecule type" value="Genomic_DNA"/>
</dbReference>
<keyword evidence="5" id="KW-1185">Reference proteome</keyword>
<dbReference type="Pfam" id="PF06325">
    <property type="entry name" value="PrmA"/>
    <property type="match status" value="1"/>
</dbReference>
<keyword evidence="1 3" id="KW-0489">Methyltransferase</keyword>
<dbReference type="GO" id="GO:0032259">
    <property type="term" value="P:methylation"/>
    <property type="evidence" value="ECO:0007669"/>
    <property type="project" value="UniProtKB-KW"/>
</dbReference>
<keyword evidence="3" id="KW-0689">Ribosomal protein</keyword>
<dbReference type="Proteomes" id="UP000186599">
    <property type="component" value="Unassembled WGS sequence"/>
</dbReference>
<keyword evidence="2 3" id="KW-0808">Transferase</keyword>
<evidence type="ECO:0000256" key="2">
    <source>
        <dbReference type="ARBA" id="ARBA00022679"/>
    </source>
</evidence>
<accession>A0A1H9WL85</accession>
<reference evidence="5 6" key="1">
    <citation type="submission" date="2016-10" db="EMBL/GenBank/DDBJ databases">
        <authorList>
            <person name="de Groot N.N."/>
        </authorList>
    </citation>
    <scope>NUCLEOTIDE SEQUENCE [LARGE SCALE GENOMIC DNA]</scope>
    <source>
        <strain evidence="4 5">CGMCC 1.9095</strain>
        <strain evidence="3 6">DSM 22558</strain>
    </source>
</reference>
<evidence type="ECO:0000313" key="3">
    <source>
        <dbReference type="EMBL" id="SES34660.1"/>
    </source>
</evidence>
<proteinExistence type="predicted"/>
<dbReference type="PANTHER" id="PTHR43648:SF1">
    <property type="entry name" value="ELECTRON TRANSFER FLAVOPROTEIN BETA SUBUNIT LYSINE METHYLTRANSFERASE"/>
    <property type="match status" value="1"/>
</dbReference>
<dbReference type="EMBL" id="FOGN01000009">
    <property type="protein sequence ID" value="SES34660.1"/>
    <property type="molecule type" value="Genomic_DNA"/>
</dbReference>
<evidence type="ECO:0000313" key="5">
    <source>
        <dbReference type="Proteomes" id="UP000186599"/>
    </source>
</evidence>
<dbReference type="AlphaFoldDB" id="A0A1H9WL85"/>
<gene>
    <name evidence="4" type="ORF">SAMN04487855_3336</name>
    <name evidence="3" type="ORF">SAMN05216589_3300</name>
</gene>
<dbReference type="GO" id="GO:0005840">
    <property type="term" value="C:ribosome"/>
    <property type="evidence" value="ECO:0007669"/>
    <property type="project" value="UniProtKB-KW"/>
</dbReference>
<dbReference type="GO" id="GO:0016279">
    <property type="term" value="F:protein-lysine N-methyltransferase activity"/>
    <property type="evidence" value="ECO:0007669"/>
    <property type="project" value="TreeGrafter"/>
</dbReference>
<dbReference type="Proteomes" id="UP000186904">
    <property type="component" value="Unassembled WGS sequence"/>
</dbReference>
<dbReference type="InterPro" id="IPR050078">
    <property type="entry name" value="Ribosomal_L11_MeTrfase_PrmA"/>
</dbReference>
<dbReference type="Gene3D" id="3.40.50.150">
    <property type="entry name" value="Vaccinia Virus protein VP39"/>
    <property type="match status" value="1"/>
</dbReference>